<evidence type="ECO:0008006" key="4">
    <source>
        <dbReference type="Google" id="ProtNLM"/>
    </source>
</evidence>
<feature type="signal peptide" evidence="1">
    <location>
        <begin position="1"/>
        <end position="21"/>
    </location>
</feature>
<feature type="chain" id="PRO_5040725132" description="LPP20 lipoprotein" evidence="1">
    <location>
        <begin position="22"/>
        <end position="191"/>
    </location>
</feature>
<proteinExistence type="predicted"/>
<dbReference type="RefSeq" id="WP_248948802.1">
    <property type="nucleotide sequence ID" value="NZ_JAKILB010000002.1"/>
</dbReference>
<dbReference type="EMBL" id="JAKILB010000002">
    <property type="protein sequence ID" value="MCL1137673.1"/>
    <property type="molecule type" value="Genomic_DNA"/>
</dbReference>
<keyword evidence="1" id="KW-0732">Signal</keyword>
<gene>
    <name evidence="2" type="ORF">L2740_03820</name>
</gene>
<reference evidence="2" key="1">
    <citation type="submission" date="2022-01" db="EMBL/GenBank/DDBJ databases">
        <title>Whole genome-based taxonomy of the Shewanellaceae.</title>
        <authorList>
            <person name="Martin-Rodriguez A.J."/>
        </authorList>
    </citation>
    <scope>NUCLEOTIDE SEQUENCE</scope>
    <source>
        <strain evidence="2">KCTC 23973</strain>
    </source>
</reference>
<evidence type="ECO:0000313" key="2">
    <source>
        <dbReference type="EMBL" id="MCL1137673.1"/>
    </source>
</evidence>
<keyword evidence="3" id="KW-1185">Reference proteome</keyword>
<protein>
    <recommendedName>
        <fullName evidence="4">LPP20 lipoprotein</fullName>
    </recommendedName>
</protein>
<evidence type="ECO:0000256" key="1">
    <source>
        <dbReference type="SAM" id="SignalP"/>
    </source>
</evidence>
<evidence type="ECO:0000313" key="3">
    <source>
        <dbReference type="Proteomes" id="UP001139293"/>
    </source>
</evidence>
<organism evidence="2 3">
    <name type="scientific">Shewanella pneumatophori</name>
    <dbReference type="NCBI Taxonomy" id="314092"/>
    <lineage>
        <taxon>Bacteria</taxon>
        <taxon>Pseudomonadati</taxon>
        <taxon>Pseudomonadota</taxon>
        <taxon>Gammaproteobacteria</taxon>
        <taxon>Alteromonadales</taxon>
        <taxon>Shewanellaceae</taxon>
        <taxon>Shewanella</taxon>
    </lineage>
</organism>
<comment type="caution">
    <text evidence="2">The sequence shown here is derived from an EMBL/GenBank/DDBJ whole genome shotgun (WGS) entry which is preliminary data.</text>
</comment>
<accession>A0A9X2CC63</accession>
<dbReference type="Proteomes" id="UP001139293">
    <property type="component" value="Unassembled WGS sequence"/>
</dbReference>
<name>A0A9X2CC63_9GAMM</name>
<dbReference type="PROSITE" id="PS51257">
    <property type="entry name" value="PROKAR_LIPOPROTEIN"/>
    <property type="match status" value="1"/>
</dbReference>
<dbReference type="AlphaFoldDB" id="A0A9X2CC63"/>
<sequence length="191" mass="20441">MNKTILSAALMTLLVTGCASQDANVEQAQLNTTNNIPAWVMNPASANGFSASNCVKSSGNFAIDRNHAISLSRTTLAQNMELKASVLEKTFQKLDDSAGLVTAGSSFEQIAKQVTSVSLQKSQVEQVAVIKINNIDQVCALVTVPKTITSALFNESVGQNSNIAPTDKATLYKEFISQKTTKELESQLKTL</sequence>